<dbReference type="AlphaFoldDB" id="A0A660S769"/>
<dbReference type="GO" id="GO:0033389">
    <property type="term" value="P:putrescine biosynthetic process from arginine, via agmatine"/>
    <property type="evidence" value="ECO:0007669"/>
    <property type="project" value="TreeGrafter"/>
</dbReference>
<dbReference type="GO" id="GO:0008783">
    <property type="term" value="F:agmatinase activity"/>
    <property type="evidence" value="ECO:0007669"/>
    <property type="project" value="UniProtKB-EC"/>
</dbReference>
<dbReference type="InterPro" id="IPR020855">
    <property type="entry name" value="Ureohydrolase_Mn_BS"/>
</dbReference>
<evidence type="ECO:0000256" key="4">
    <source>
        <dbReference type="PIRSR" id="PIRSR036979-1"/>
    </source>
</evidence>
<dbReference type="PANTHER" id="PTHR11358">
    <property type="entry name" value="ARGINASE/AGMATINASE"/>
    <property type="match status" value="1"/>
</dbReference>
<dbReference type="EC" id="3.5.3.11" evidence="6"/>
<dbReference type="PROSITE" id="PS01053">
    <property type="entry name" value="ARGINASE_1"/>
    <property type="match status" value="1"/>
</dbReference>
<dbReference type="PANTHER" id="PTHR11358:SF26">
    <property type="entry name" value="GUANIDINO ACID HYDROLASE, MITOCHONDRIAL"/>
    <property type="match status" value="1"/>
</dbReference>
<feature type="binding site" evidence="4">
    <location>
        <position position="102"/>
    </location>
    <ligand>
        <name>Mn(2+)</name>
        <dbReference type="ChEBI" id="CHEBI:29035"/>
        <label>1</label>
    </ligand>
</feature>
<feature type="binding site" evidence="4">
    <location>
        <position position="203"/>
    </location>
    <ligand>
        <name>Mn(2+)</name>
        <dbReference type="ChEBI" id="CHEBI:29035"/>
        <label>1</label>
    </ligand>
</feature>
<gene>
    <name evidence="6" type="primary">speB</name>
    <name evidence="6" type="ORF">DRP44_05305</name>
</gene>
<keyword evidence="2 4" id="KW-0479">Metal-binding</keyword>
<evidence type="ECO:0000256" key="5">
    <source>
        <dbReference type="RuleBase" id="RU003684"/>
    </source>
</evidence>
<organism evidence="6 7">
    <name type="scientific">candidate division TA06 bacterium</name>
    <dbReference type="NCBI Taxonomy" id="2250710"/>
    <lineage>
        <taxon>Bacteria</taxon>
        <taxon>Bacteria division TA06</taxon>
    </lineage>
</organism>
<dbReference type="InterPro" id="IPR005925">
    <property type="entry name" value="Agmatinase-rel"/>
</dbReference>
<sequence>MKFMDTSEDESAKIHIFGVPFDSTSSFRSGSRFAPDEIRKFSYNLESYSPVLKKNLFDCDFIDRGDLELPFGNPSRAISEIADFTEKILSINAIPFALGGEHLITYGTFRAVTKKYPDVRLIQFDAHADLRDEYLGEKLSHATVIRRCAELCGFENLIQIGVRSGTEEEWKTMEEIGSLTKTPDKFSKKISKTNNIPIYLTVDLDILDPSVFPGTGTPEPGGLTYNELMAYLYKLRDLNIVGLDVVELSPPYDPSGISAAVASKIVRELLLIIS</sequence>
<proteinExistence type="inferred from homology"/>
<evidence type="ECO:0000256" key="2">
    <source>
        <dbReference type="ARBA" id="ARBA00022723"/>
    </source>
</evidence>
<protein>
    <submittedName>
        <fullName evidence="6">Agmatinase</fullName>
        <ecNumber evidence="6">3.5.3.11</ecNumber>
    </submittedName>
</protein>
<dbReference type="InterPro" id="IPR023696">
    <property type="entry name" value="Ureohydrolase_dom_sf"/>
</dbReference>
<evidence type="ECO:0000256" key="3">
    <source>
        <dbReference type="ARBA" id="ARBA00022801"/>
    </source>
</evidence>
<dbReference type="GO" id="GO:0046872">
    <property type="term" value="F:metal ion binding"/>
    <property type="evidence" value="ECO:0007669"/>
    <property type="project" value="UniProtKB-KW"/>
</dbReference>
<dbReference type="Pfam" id="PF00491">
    <property type="entry name" value="Arginase"/>
    <property type="match status" value="1"/>
</dbReference>
<evidence type="ECO:0000313" key="6">
    <source>
        <dbReference type="EMBL" id="RKX65883.1"/>
    </source>
</evidence>
<dbReference type="CDD" id="cd11593">
    <property type="entry name" value="Agmatinase-like_2"/>
    <property type="match status" value="1"/>
</dbReference>
<keyword evidence="4" id="KW-0464">Manganese</keyword>
<name>A0A660S769_UNCT6</name>
<comment type="similarity">
    <text evidence="1">Belongs to the arginase family. Agmatinase subfamily.</text>
</comment>
<dbReference type="SUPFAM" id="SSF52768">
    <property type="entry name" value="Arginase/deacetylase"/>
    <property type="match status" value="1"/>
</dbReference>
<reference evidence="6 7" key="1">
    <citation type="submission" date="2018-06" db="EMBL/GenBank/DDBJ databases">
        <title>Extensive metabolic versatility and redundancy in microbially diverse, dynamic hydrothermal sediments.</title>
        <authorList>
            <person name="Dombrowski N."/>
            <person name="Teske A."/>
            <person name="Baker B.J."/>
        </authorList>
    </citation>
    <scope>NUCLEOTIDE SEQUENCE [LARGE SCALE GENOMIC DNA]</scope>
    <source>
        <strain evidence="6">B35_G9</strain>
    </source>
</reference>
<dbReference type="Proteomes" id="UP000282321">
    <property type="component" value="Unassembled WGS sequence"/>
</dbReference>
<comment type="caution">
    <text evidence="6">The sequence shown here is derived from an EMBL/GenBank/DDBJ whole genome shotgun (WGS) entry which is preliminary data.</text>
</comment>
<dbReference type="InterPro" id="IPR006035">
    <property type="entry name" value="Ureohydrolase"/>
</dbReference>
<dbReference type="Gene3D" id="3.40.800.10">
    <property type="entry name" value="Ureohydrolase domain"/>
    <property type="match status" value="1"/>
</dbReference>
<dbReference type="EMBL" id="QNBC01000066">
    <property type="protein sequence ID" value="RKX65883.1"/>
    <property type="molecule type" value="Genomic_DNA"/>
</dbReference>
<feature type="binding site" evidence="4">
    <location>
        <position position="127"/>
    </location>
    <ligand>
        <name>Mn(2+)</name>
        <dbReference type="ChEBI" id="CHEBI:29035"/>
        <label>1</label>
    </ligand>
</feature>
<accession>A0A660S769</accession>
<dbReference type="NCBIfam" id="TIGR01230">
    <property type="entry name" value="agmatinase"/>
    <property type="match status" value="1"/>
</dbReference>
<dbReference type="PIRSF" id="PIRSF036979">
    <property type="entry name" value="Arginase"/>
    <property type="match status" value="1"/>
</dbReference>
<evidence type="ECO:0000313" key="7">
    <source>
        <dbReference type="Proteomes" id="UP000282321"/>
    </source>
</evidence>
<feature type="binding site" evidence="4">
    <location>
        <position position="205"/>
    </location>
    <ligand>
        <name>Mn(2+)</name>
        <dbReference type="ChEBI" id="CHEBI:29035"/>
        <label>1</label>
    </ligand>
</feature>
<feature type="binding site" evidence="4">
    <location>
        <position position="129"/>
    </location>
    <ligand>
        <name>Mn(2+)</name>
        <dbReference type="ChEBI" id="CHEBI:29035"/>
        <label>1</label>
    </ligand>
</feature>
<dbReference type="PROSITE" id="PS51409">
    <property type="entry name" value="ARGINASE_2"/>
    <property type="match status" value="1"/>
</dbReference>
<keyword evidence="3 5" id="KW-0378">Hydrolase</keyword>
<feature type="binding site" evidence="4">
    <location>
        <position position="125"/>
    </location>
    <ligand>
        <name>Mn(2+)</name>
        <dbReference type="ChEBI" id="CHEBI:29035"/>
        <label>1</label>
    </ligand>
</feature>
<comment type="cofactor">
    <cofactor evidence="4">
        <name>Mn(2+)</name>
        <dbReference type="ChEBI" id="CHEBI:29035"/>
    </cofactor>
    <text evidence="4">Binds 2 manganese ions per subunit.</text>
</comment>
<evidence type="ECO:0000256" key="1">
    <source>
        <dbReference type="ARBA" id="ARBA00009227"/>
    </source>
</evidence>